<dbReference type="GO" id="GO:0030864">
    <property type="term" value="C:cortical actin cytoskeleton"/>
    <property type="evidence" value="ECO:0007669"/>
    <property type="project" value="TreeGrafter"/>
</dbReference>
<name>A0A6P4EES0_DRORH</name>
<dbReference type="OMA" id="FYQGPPF"/>
<dbReference type="Proteomes" id="UP001652680">
    <property type="component" value="Unassembled WGS sequence"/>
</dbReference>
<dbReference type="FunFam" id="2.130.10.10:FF:000167">
    <property type="entry name" value="Actin-interacting protein 1"/>
    <property type="match status" value="1"/>
</dbReference>
<keyword evidence="5" id="KW-0009">Actin-binding</keyword>
<evidence type="ECO:0000256" key="1">
    <source>
        <dbReference type="ARBA" id="ARBA00004496"/>
    </source>
</evidence>
<dbReference type="CDD" id="cd00200">
    <property type="entry name" value="WD40"/>
    <property type="match status" value="1"/>
</dbReference>
<dbReference type="SMART" id="SM00320">
    <property type="entry name" value="WD40"/>
    <property type="match status" value="11"/>
</dbReference>
<sequence length="608" mass="66475">MAQPQPPAYENKNIYATLPRTQRGQPIVLGSDPKGKNFLYTNGNSVIIRNIENPAIADVYTEHSCAVNVAKYSPSGFYIASGDASGKIRIWDTVNKEHLLKNEFQPIAGPIKDISWSPDNQRIVAVGEGRERFGHVFMSETGTSVGEISGQSKSINSADFRPARPFRIVTGSEDNTVAVFEGPPFKFKMTKQDHSRFVQAVRYSPDGKFFASAGFDGKVFLYDGTSSELVGEFGSPAHKGGVYALAWKPDGSQLLTCSGDKTCRLWTVESRELVSEFVMGTTVDDQQVSCLWQGEHLITVSLSGVITYLNVADPSKPLRVVKGHNKPITVLGLSDDRSTIYTGSHDGVVTNWNSGSGTNDRITGTGHGNQINGIAAWGDFVYTCGIDDSLRQFSVEGNTYTDYVVKLNCQPRGLAILRSENIIALACIKEVTLVQDQKKIFSLPIKFEASSIAINADTSDVAVGGDDQKLHIYSLKGGVLEPKVELDHLGAVTDVSYSPDLKYLVACDAHRKVVLYSVEEYKPAHNKEWGFHSARVNTVAWSPNSLLVASGSLDTTIIIWSVANPAKHTIIKNAHPQSQITRLVWLDNNTVISTGQDCNTKVWHVESI</sequence>
<feature type="repeat" description="WD" evidence="8">
    <location>
        <begin position="532"/>
        <end position="562"/>
    </location>
</feature>
<feature type="repeat" description="WD" evidence="8">
    <location>
        <begin position="191"/>
        <end position="232"/>
    </location>
</feature>
<reference evidence="11" key="2">
    <citation type="submission" date="2025-04" db="UniProtKB">
        <authorList>
            <consortium name="RefSeq"/>
        </authorList>
    </citation>
    <scope>IDENTIFICATION</scope>
</reference>
<dbReference type="RefSeq" id="XP_016976697.1">
    <property type="nucleotide sequence ID" value="XM_017121208.1"/>
</dbReference>
<keyword evidence="4" id="KW-0677">Repeat</keyword>
<dbReference type="GO" id="GO:0030042">
    <property type="term" value="P:actin filament depolymerization"/>
    <property type="evidence" value="ECO:0007669"/>
    <property type="project" value="TreeGrafter"/>
</dbReference>
<evidence type="ECO:0000313" key="10">
    <source>
        <dbReference type="Proteomes" id="UP001652680"/>
    </source>
</evidence>
<dbReference type="InterPro" id="IPR015943">
    <property type="entry name" value="WD40/YVTN_repeat-like_dom_sf"/>
</dbReference>
<organism evidence="11">
    <name type="scientific">Drosophila rhopaloa</name>
    <name type="common">Fruit fly</name>
    <dbReference type="NCBI Taxonomy" id="1041015"/>
    <lineage>
        <taxon>Eukaryota</taxon>
        <taxon>Metazoa</taxon>
        <taxon>Ecdysozoa</taxon>
        <taxon>Arthropoda</taxon>
        <taxon>Hexapoda</taxon>
        <taxon>Insecta</taxon>
        <taxon>Pterygota</taxon>
        <taxon>Neoptera</taxon>
        <taxon>Endopterygota</taxon>
        <taxon>Diptera</taxon>
        <taxon>Brachycera</taxon>
        <taxon>Muscomorpha</taxon>
        <taxon>Ephydroidea</taxon>
        <taxon>Drosophilidae</taxon>
        <taxon>Drosophila</taxon>
        <taxon>Sophophora</taxon>
    </lineage>
</organism>
<dbReference type="GO" id="GO:0040011">
    <property type="term" value="P:locomotion"/>
    <property type="evidence" value="ECO:0007669"/>
    <property type="project" value="TreeGrafter"/>
</dbReference>
<reference evidence="9" key="3">
    <citation type="submission" date="2025-05" db="UniProtKB">
        <authorList>
            <consortium name="EnsemblMetazoa"/>
        </authorList>
    </citation>
    <scope>IDENTIFICATION</scope>
</reference>
<keyword evidence="3 8" id="KW-0853">WD repeat</keyword>
<dbReference type="InterPro" id="IPR001680">
    <property type="entry name" value="WD40_rpt"/>
</dbReference>
<evidence type="ECO:0000256" key="7">
    <source>
        <dbReference type="ARBA" id="ARBA00067845"/>
    </source>
</evidence>
<accession>A0A6P4EES0</accession>
<gene>
    <name evidence="11" type="primary">LOC108042766</name>
    <name evidence="9" type="synonym">108042766</name>
</gene>
<evidence type="ECO:0000256" key="6">
    <source>
        <dbReference type="ARBA" id="ARBA00038366"/>
    </source>
</evidence>
<reference evidence="10" key="1">
    <citation type="journal article" date="2021" name="Elife">
        <title>Highly contiguous assemblies of 101 drosophilid genomes.</title>
        <authorList>
            <person name="Kim B.Y."/>
            <person name="Wang J.R."/>
            <person name="Miller D.E."/>
            <person name="Barmina O."/>
            <person name="Delaney E."/>
            <person name="Thompson A."/>
            <person name="Comeault A.A."/>
            <person name="Peede D."/>
            <person name="D'Agostino E.R."/>
            <person name="Pelaez J."/>
            <person name="Aguilar J.M."/>
            <person name="Haji D."/>
            <person name="Matsunaga T."/>
            <person name="Armstrong E.E."/>
            <person name="Zych M."/>
            <person name="Ogawa Y."/>
            <person name="Stamenkovic-Radak M."/>
            <person name="Jelic M."/>
            <person name="Veselinovic M.S."/>
            <person name="Tanaskovic M."/>
            <person name="Eric P."/>
            <person name="Gao J.J."/>
            <person name="Katoh T.K."/>
            <person name="Toda M.J."/>
            <person name="Watabe H."/>
            <person name="Watada M."/>
            <person name="Davis J.S."/>
            <person name="Moyle L.C."/>
            <person name="Manoli G."/>
            <person name="Bertolini E."/>
            <person name="Kostal V."/>
            <person name="Hawley R.S."/>
            <person name="Takahashi A."/>
            <person name="Jones C.D."/>
            <person name="Price D.K."/>
            <person name="Whiteman N."/>
            <person name="Kopp A."/>
            <person name="Matute D.R."/>
            <person name="Petrov D.A."/>
        </authorList>
    </citation>
    <scope>NUCLEOTIDE SEQUENCE [LARGE SCALE GENOMIC DNA]</scope>
</reference>
<keyword evidence="10" id="KW-1185">Reference proteome</keyword>
<dbReference type="FunFam" id="2.130.10.10:FF:000097">
    <property type="entry name" value="WD repeat domain 1"/>
    <property type="match status" value="1"/>
</dbReference>
<evidence type="ECO:0000256" key="3">
    <source>
        <dbReference type="ARBA" id="ARBA00022574"/>
    </source>
</evidence>
<dbReference type="OrthoDB" id="2306at2759"/>
<proteinExistence type="inferred from homology"/>
<evidence type="ECO:0000256" key="8">
    <source>
        <dbReference type="PROSITE-ProRule" id="PRU00221"/>
    </source>
</evidence>
<dbReference type="GO" id="GO:0045214">
    <property type="term" value="P:sarcomere organization"/>
    <property type="evidence" value="ECO:0007669"/>
    <property type="project" value="TreeGrafter"/>
</dbReference>
<dbReference type="PROSITE" id="PS50082">
    <property type="entry name" value="WD_REPEATS_2"/>
    <property type="match status" value="5"/>
</dbReference>
<dbReference type="InterPro" id="IPR036322">
    <property type="entry name" value="WD40_repeat_dom_sf"/>
</dbReference>
<dbReference type="Pfam" id="PF00400">
    <property type="entry name" value="WD40"/>
    <property type="match status" value="8"/>
</dbReference>
<dbReference type="GO" id="GO:0030833">
    <property type="term" value="P:regulation of actin filament polymerization"/>
    <property type="evidence" value="ECO:0007669"/>
    <property type="project" value="UniProtKB-ARBA"/>
</dbReference>
<evidence type="ECO:0000313" key="11">
    <source>
        <dbReference type="RefSeq" id="XP_016976697.1"/>
    </source>
</evidence>
<dbReference type="EnsemblMetazoa" id="XM_017121208.2">
    <property type="protein sequence ID" value="XP_016976697.1"/>
    <property type="gene ID" value="LOC108042766"/>
</dbReference>
<dbReference type="GO" id="GO:0051015">
    <property type="term" value="F:actin filament binding"/>
    <property type="evidence" value="ECO:0007669"/>
    <property type="project" value="TreeGrafter"/>
</dbReference>
<dbReference type="PANTHER" id="PTHR19856:SF0">
    <property type="entry name" value="WD REPEAT-CONTAINING PROTEIN 1"/>
    <property type="match status" value="1"/>
</dbReference>
<protein>
    <recommendedName>
        <fullName evidence="7">Actin-interacting protein 1</fullName>
    </recommendedName>
</protein>
<dbReference type="GeneID" id="108042766"/>
<dbReference type="Gene3D" id="2.130.10.10">
    <property type="entry name" value="YVTN repeat-like/Quinoprotein amine dehydrogenase"/>
    <property type="match status" value="2"/>
</dbReference>
<dbReference type="PROSITE" id="PS50294">
    <property type="entry name" value="WD_REPEATS_REGION"/>
    <property type="match status" value="5"/>
</dbReference>
<dbReference type="PANTHER" id="PTHR19856">
    <property type="entry name" value="WD-REPEATCONTAINING PROTEIN WDR1"/>
    <property type="match status" value="1"/>
</dbReference>
<evidence type="ECO:0000256" key="5">
    <source>
        <dbReference type="ARBA" id="ARBA00023203"/>
    </source>
</evidence>
<comment type="subcellular location">
    <subcellularLocation>
        <location evidence="1">Cytoplasm</location>
    </subcellularLocation>
</comment>
<keyword evidence="2" id="KW-0963">Cytoplasm</keyword>
<evidence type="ECO:0000256" key="4">
    <source>
        <dbReference type="ARBA" id="ARBA00022737"/>
    </source>
</evidence>
<evidence type="ECO:0000256" key="2">
    <source>
        <dbReference type="ARBA" id="ARBA00022490"/>
    </source>
</evidence>
<comment type="similarity">
    <text evidence="6">Belongs to the WD repeat AIP1 family.</text>
</comment>
<feature type="repeat" description="WD" evidence="8">
    <location>
        <begin position="235"/>
        <end position="276"/>
    </location>
</feature>
<dbReference type="AlphaFoldDB" id="A0A6P4EES0"/>
<dbReference type="GO" id="GO:0030834">
    <property type="term" value="P:regulation of actin filament depolymerization"/>
    <property type="evidence" value="ECO:0007669"/>
    <property type="project" value="UniProtKB-ARBA"/>
</dbReference>
<feature type="repeat" description="WD" evidence="8">
    <location>
        <begin position="321"/>
        <end position="362"/>
    </location>
</feature>
<dbReference type="SUPFAM" id="SSF50978">
    <property type="entry name" value="WD40 repeat-like"/>
    <property type="match status" value="2"/>
</dbReference>
<feature type="repeat" description="WD" evidence="8">
    <location>
        <begin position="60"/>
        <end position="101"/>
    </location>
</feature>
<dbReference type="CTD" id="39505"/>
<evidence type="ECO:0000313" key="9">
    <source>
        <dbReference type="EnsemblMetazoa" id="XP_016976697.1"/>
    </source>
</evidence>